<protein>
    <submittedName>
        <fullName evidence="2">Uncharacterized protein</fullName>
    </submittedName>
</protein>
<proteinExistence type="predicted"/>
<dbReference type="Proteomes" id="UP000828390">
    <property type="component" value="Unassembled WGS sequence"/>
</dbReference>
<dbReference type="EMBL" id="JAIWYP010000003">
    <property type="protein sequence ID" value="KAH3849509.1"/>
    <property type="molecule type" value="Genomic_DNA"/>
</dbReference>
<sequence>MINVPMKFHDPRASAFFSYHPENIWWIDGPTNGPTCAKQYTPSSLKGGIKSIVKSKFPNVQQKDVTKKIQCAKKVHSAPFTSFACNSVASSHQSSASSHDSDFSASTFMSTSMAVLDGEAVDIAGESGSDTGHDSEEQTAVPISIKHANNQSQCPECVKKNQEIEDLKKRLKEGRRNHDGNAFPESVASPKRRYISKTRPEMKMGDFVMFKN</sequence>
<organism evidence="2 3">
    <name type="scientific">Dreissena polymorpha</name>
    <name type="common">Zebra mussel</name>
    <name type="synonym">Mytilus polymorpha</name>
    <dbReference type="NCBI Taxonomy" id="45954"/>
    <lineage>
        <taxon>Eukaryota</taxon>
        <taxon>Metazoa</taxon>
        <taxon>Spiralia</taxon>
        <taxon>Lophotrochozoa</taxon>
        <taxon>Mollusca</taxon>
        <taxon>Bivalvia</taxon>
        <taxon>Autobranchia</taxon>
        <taxon>Heteroconchia</taxon>
        <taxon>Euheterodonta</taxon>
        <taxon>Imparidentia</taxon>
        <taxon>Neoheterodontei</taxon>
        <taxon>Myida</taxon>
        <taxon>Dreissenoidea</taxon>
        <taxon>Dreissenidae</taxon>
        <taxon>Dreissena</taxon>
    </lineage>
</organism>
<comment type="caution">
    <text evidence="2">The sequence shown here is derived from an EMBL/GenBank/DDBJ whole genome shotgun (WGS) entry which is preliminary data.</text>
</comment>
<keyword evidence="3" id="KW-1185">Reference proteome</keyword>
<evidence type="ECO:0000313" key="3">
    <source>
        <dbReference type="Proteomes" id="UP000828390"/>
    </source>
</evidence>
<feature type="region of interest" description="Disordered" evidence="1">
    <location>
        <begin position="173"/>
        <end position="199"/>
    </location>
</feature>
<gene>
    <name evidence="2" type="ORF">DPMN_091912</name>
</gene>
<evidence type="ECO:0000256" key="1">
    <source>
        <dbReference type="SAM" id="MobiDB-lite"/>
    </source>
</evidence>
<reference evidence="2" key="2">
    <citation type="submission" date="2020-11" db="EMBL/GenBank/DDBJ databases">
        <authorList>
            <person name="McCartney M.A."/>
            <person name="Auch B."/>
            <person name="Kono T."/>
            <person name="Mallez S."/>
            <person name="Becker A."/>
            <person name="Gohl D.M."/>
            <person name="Silverstein K.A.T."/>
            <person name="Koren S."/>
            <person name="Bechman K.B."/>
            <person name="Herman A."/>
            <person name="Abrahante J.E."/>
            <person name="Garbe J."/>
        </authorList>
    </citation>
    <scope>NUCLEOTIDE SEQUENCE</scope>
    <source>
        <strain evidence="2">Duluth1</strain>
        <tissue evidence="2">Whole animal</tissue>
    </source>
</reference>
<name>A0A9D4QZN4_DREPO</name>
<dbReference type="AlphaFoldDB" id="A0A9D4QZN4"/>
<accession>A0A9D4QZN4</accession>
<evidence type="ECO:0000313" key="2">
    <source>
        <dbReference type="EMBL" id="KAH3849509.1"/>
    </source>
</evidence>
<reference evidence="2" key="1">
    <citation type="journal article" date="2019" name="bioRxiv">
        <title>The Genome of the Zebra Mussel, Dreissena polymorpha: A Resource for Invasive Species Research.</title>
        <authorList>
            <person name="McCartney M.A."/>
            <person name="Auch B."/>
            <person name="Kono T."/>
            <person name="Mallez S."/>
            <person name="Zhang Y."/>
            <person name="Obille A."/>
            <person name="Becker A."/>
            <person name="Abrahante J.E."/>
            <person name="Garbe J."/>
            <person name="Badalamenti J.P."/>
            <person name="Herman A."/>
            <person name="Mangelson H."/>
            <person name="Liachko I."/>
            <person name="Sullivan S."/>
            <person name="Sone E.D."/>
            <person name="Koren S."/>
            <person name="Silverstein K.A.T."/>
            <person name="Beckman K.B."/>
            <person name="Gohl D.M."/>
        </authorList>
    </citation>
    <scope>NUCLEOTIDE SEQUENCE</scope>
    <source>
        <strain evidence="2">Duluth1</strain>
        <tissue evidence="2">Whole animal</tissue>
    </source>
</reference>